<keyword evidence="2" id="KW-0472">Membrane</keyword>
<evidence type="ECO:0000256" key="2">
    <source>
        <dbReference type="SAM" id="Phobius"/>
    </source>
</evidence>
<dbReference type="eggNOG" id="ENOG5032VHU">
    <property type="taxonomic scope" value="Bacteria"/>
</dbReference>
<feature type="transmembrane region" description="Helical" evidence="2">
    <location>
        <begin position="51"/>
        <end position="70"/>
    </location>
</feature>
<dbReference type="RefSeq" id="WP_021702056.1">
    <property type="nucleotide sequence ID" value="NZ_BATI01000031.1"/>
</dbReference>
<comment type="caution">
    <text evidence="3">The sequence shown here is derived from an EMBL/GenBank/DDBJ whole genome shotgun (WGS) entry which is preliminary data.</text>
</comment>
<accession>U2ZSB1</accession>
<feature type="region of interest" description="Disordered" evidence="1">
    <location>
        <begin position="164"/>
        <end position="188"/>
    </location>
</feature>
<keyword evidence="2" id="KW-0812">Transmembrane</keyword>
<feature type="transmembrane region" description="Helical" evidence="2">
    <location>
        <begin position="91"/>
        <end position="109"/>
    </location>
</feature>
<evidence type="ECO:0000256" key="1">
    <source>
        <dbReference type="SAM" id="MobiDB-lite"/>
    </source>
</evidence>
<sequence length="188" mass="20557">MPDSGLQEKTTPTHNEMILIIIAYLSALLVFATYSIGAMGLGWLPAPYAPLRVPLMCGAIAYVGGALYCFRAIYLNKCVYKRWDPDWHVWYFIRPLTSTIAGAVSYLFLKAGLLVLESSSNAGASEVGFFALAFIAGFNVDKFVAKIEEVAKAVWGIEKSRSAQVRTSEPSRLVDTVSTPSPPDTDRP</sequence>
<dbReference type="Proteomes" id="UP000016560">
    <property type="component" value="Unassembled WGS sequence"/>
</dbReference>
<dbReference type="EMBL" id="BATI01000031">
    <property type="protein sequence ID" value="GAD63972.1"/>
    <property type="molecule type" value="Genomic_DNA"/>
</dbReference>
<dbReference type="AlphaFoldDB" id="U2ZSB1"/>
<feature type="transmembrane region" description="Helical" evidence="2">
    <location>
        <begin position="21"/>
        <end position="45"/>
    </location>
</feature>
<keyword evidence="4" id="KW-1185">Reference proteome</keyword>
<organism evidence="3 4">
    <name type="scientific">Aquipseudomonas alcaligenes (strain ATCC 14909 / DSM 50342 / CCUG 1425 / JCM 20561 / NBRC 14159 / NCIMB 9945 / NCTC 10367 / 1577)</name>
    <name type="common">Pseudomonas alcaligenes</name>
    <dbReference type="NCBI Taxonomy" id="1215092"/>
    <lineage>
        <taxon>Bacteria</taxon>
        <taxon>Pseudomonadati</taxon>
        <taxon>Pseudomonadota</taxon>
        <taxon>Gammaproteobacteria</taxon>
        <taxon>Pseudomonadales</taxon>
        <taxon>Pseudomonadaceae</taxon>
        <taxon>Aquipseudomonas</taxon>
    </lineage>
</organism>
<proteinExistence type="predicted"/>
<evidence type="ECO:0000313" key="4">
    <source>
        <dbReference type="Proteomes" id="UP000016560"/>
    </source>
</evidence>
<protein>
    <submittedName>
        <fullName evidence="3">Uncharacterized protein</fullName>
    </submittedName>
</protein>
<keyword evidence="2" id="KW-1133">Transmembrane helix</keyword>
<reference evidence="3" key="1">
    <citation type="submission" date="2024-09" db="EMBL/GenBank/DDBJ databases">
        <title>Whole genome shotgun sequence of Pseudomonas alcaligenes NBRC 14159.</title>
        <authorList>
            <person name="Yoshida I."/>
            <person name="Hosoyama A."/>
            <person name="Tsuchikane K."/>
            <person name="Noguchi M."/>
            <person name="Hirakata S."/>
            <person name="Ando Y."/>
            <person name="Ohji S."/>
            <person name="Yamazoe A."/>
            <person name="Yamazaki S."/>
            <person name="Fujita N."/>
        </authorList>
    </citation>
    <scope>NUCLEOTIDE SEQUENCE</scope>
    <source>
        <strain evidence="3">NBRC 14159</strain>
    </source>
</reference>
<gene>
    <name evidence="3" type="ORF">PA6_031_00650</name>
</gene>
<evidence type="ECO:0000313" key="3">
    <source>
        <dbReference type="EMBL" id="GAD63972.1"/>
    </source>
</evidence>
<name>U2ZSB1_AQUA1</name>